<dbReference type="Gene3D" id="6.10.140.1350">
    <property type="match status" value="1"/>
</dbReference>
<dbReference type="PANTHER" id="PTHR13437:SF2">
    <property type="entry name" value="NUCLEOPORIN P58_P45"/>
    <property type="match status" value="1"/>
</dbReference>
<dbReference type="Proteomes" id="UP001208570">
    <property type="component" value="Unassembled WGS sequence"/>
</dbReference>
<keyword evidence="10" id="KW-1185">Reference proteome</keyword>
<proteinExistence type="predicted"/>
<evidence type="ECO:0000256" key="6">
    <source>
        <dbReference type="ARBA" id="ARBA00023132"/>
    </source>
</evidence>
<evidence type="ECO:0000256" key="5">
    <source>
        <dbReference type="ARBA" id="ARBA00023010"/>
    </source>
</evidence>
<accession>A0AAD9KDQ3</accession>
<evidence type="ECO:0000256" key="4">
    <source>
        <dbReference type="ARBA" id="ARBA00022927"/>
    </source>
</evidence>
<dbReference type="GO" id="GO:0015031">
    <property type="term" value="P:protein transport"/>
    <property type="evidence" value="ECO:0007669"/>
    <property type="project" value="UniProtKB-KW"/>
</dbReference>
<keyword evidence="3" id="KW-0509">mRNA transport</keyword>
<keyword evidence="5" id="KW-0811">Translocation</keyword>
<comment type="subcellular location">
    <subcellularLocation>
        <location evidence="1">Nucleus</location>
        <location evidence="1">Nuclear pore complex</location>
    </subcellularLocation>
</comment>
<feature type="compositionally biased region" description="Polar residues" evidence="8">
    <location>
        <begin position="694"/>
        <end position="712"/>
    </location>
</feature>
<sequence length="724" mass="72613">MTGGFTFGGTQTGGSSGFSFGSATTPATQTTLLSLGTTATQSKPSALTFGQQSGASSFNFGTPQQQTTTTGFALGQAATSGSQGQTTSLNFNTPQQTSQVNILGTSLGQQSAPQSTTSATGYTLGGTTLQNTSFQATKSTTAASSGFSLSQPSGAGGLTSGSSPAMPTTTISATVGFNTANTAAVSSVLSQATTGGGLVLGQAAATSGGPTLGAVKPLATAGGYSLGSSLGSTTATVKPTLTLGATSSSASSTGGLGGIAPTTVTGYFGSLSTSTGSSQPSSLFATEVTSTGTGLGGVDPKTSSSGAGVSGVTSKPGDSKTVKETPILNEIQVTVNDFKTYVKKQKTVRENIARMSSTPLFKVQEEVANLRQLLSVVSNGLQRNSIAIEKLKQESAEELKHAEVALRTKETPLGLQYEHTAPTEYFQHLASGFESQMIFFRQQIEEMENYLNSLNIGVTLTPQEVSQILTKLHETFIALAGQLRIVHEAVQVQKEHYLNYRRIFLADNTDVFEKHRKAKQVTGRSTAVTVGPTPFTTPSSAAIVAMASTLNRNQPATGLGLNAGCFGSGQLTGLGATAPAAGTAGLLGGSSGLNAGCFGSGQLTGLGATAPAVSTGGLLGGSSGIGFGLSSGFGQKAPTTTQSGTFGTSFNLGSSTNTATVQPLGSTTTGLFGVGSTQPASAQPTGTSGFGLGSTPTIGTQNASGQTSFQLQNPPPGSKRGKKA</sequence>
<dbReference type="PANTHER" id="PTHR13437">
    <property type="entry name" value="NUCLEOPORIN P58/P45 NUCLEOPORIN-LIKE PROTEIN 1"/>
    <property type="match status" value="1"/>
</dbReference>
<feature type="region of interest" description="Disordered" evidence="8">
    <location>
        <begin position="293"/>
        <end position="321"/>
    </location>
</feature>
<feature type="compositionally biased region" description="Polar residues" evidence="8">
    <location>
        <begin position="670"/>
        <end position="687"/>
    </location>
</feature>
<dbReference type="GO" id="GO:0017056">
    <property type="term" value="F:structural constituent of nuclear pore"/>
    <property type="evidence" value="ECO:0007669"/>
    <property type="project" value="InterPro"/>
</dbReference>
<evidence type="ECO:0000313" key="9">
    <source>
        <dbReference type="EMBL" id="KAK2169773.1"/>
    </source>
</evidence>
<keyword evidence="2" id="KW-0813">Transport</keyword>
<keyword evidence="7" id="KW-0539">Nucleus</keyword>
<protein>
    <recommendedName>
        <fullName evidence="11">Nucleoporin p58/p45</fullName>
    </recommendedName>
</protein>
<keyword evidence="4" id="KW-0653">Protein transport</keyword>
<dbReference type="GO" id="GO:0051028">
    <property type="term" value="P:mRNA transport"/>
    <property type="evidence" value="ECO:0007669"/>
    <property type="project" value="UniProtKB-KW"/>
</dbReference>
<dbReference type="Pfam" id="PF15967">
    <property type="entry name" value="Nucleoporin_FG2"/>
    <property type="match status" value="1"/>
</dbReference>
<feature type="region of interest" description="Disordered" evidence="8">
    <location>
        <begin position="670"/>
        <end position="724"/>
    </location>
</feature>
<evidence type="ECO:0000313" key="10">
    <source>
        <dbReference type="Proteomes" id="UP001208570"/>
    </source>
</evidence>
<evidence type="ECO:0000256" key="8">
    <source>
        <dbReference type="SAM" id="MobiDB-lite"/>
    </source>
</evidence>
<evidence type="ECO:0000256" key="7">
    <source>
        <dbReference type="ARBA" id="ARBA00023242"/>
    </source>
</evidence>
<dbReference type="EMBL" id="JAODUP010000007">
    <property type="protein sequence ID" value="KAK2169773.1"/>
    <property type="molecule type" value="Genomic_DNA"/>
</dbReference>
<feature type="region of interest" description="Disordered" evidence="8">
    <location>
        <begin position="145"/>
        <end position="165"/>
    </location>
</feature>
<evidence type="ECO:0000256" key="3">
    <source>
        <dbReference type="ARBA" id="ARBA00022816"/>
    </source>
</evidence>
<dbReference type="InterPro" id="IPR024882">
    <property type="entry name" value="NUP58/p45/49"/>
</dbReference>
<organism evidence="9 10">
    <name type="scientific">Paralvinella palmiformis</name>
    <dbReference type="NCBI Taxonomy" id="53620"/>
    <lineage>
        <taxon>Eukaryota</taxon>
        <taxon>Metazoa</taxon>
        <taxon>Spiralia</taxon>
        <taxon>Lophotrochozoa</taxon>
        <taxon>Annelida</taxon>
        <taxon>Polychaeta</taxon>
        <taxon>Sedentaria</taxon>
        <taxon>Canalipalpata</taxon>
        <taxon>Terebellida</taxon>
        <taxon>Terebelliformia</taxon>
        <taxon>Alvinellidae</taxon>
        <taxon>Paralvinella</taxon>
    </lineage>
</organism>
<evidence type="ECO:0000256" key="2">
    <source>
        <dbReference type="ARBA" id="ARBA00022448"/>
    </source>
</evidence>
<dbReference type="GO" id="GO:0005643">
    <property type="term" value="C:nuclear pore"/>
    <property type="evidence" value="ECO:0007669"/>
    <property type="project" value="UniProtKB-SubCell"/>
</dbReference>
<dbReference type="GO" id="GO:0008139">
    <property type="term" value="F:nuclear localization sequence binding"/>
    <property type="evidence" value="ECO:0007669"/>
    <property type="project" value="InterPro"/>
</dbReference>
<name>A0AAD9KDQ3_9ANNE</name>
<keyword evidence="6" id="KW-0906">Nuclear pore complex</keyword>
<gene>
    <name evidence="9" type="ORF">LSH36_7g15013</name>
</gene>
<feature type="compositionally biased region" description="Low complexity" evidence="8">
    <location>
        <begin position="302"/>
        <end position="314"/>
    </location>
</feature>
<dbReference type="AlphaFoldDB" id="A0AAD9KDQ3"/>
<reference evidence="9" key="1">
    <citation type="journal article" date="2023" name="Mol. Biol. Evol.">
        <title>Third-Generation Sequencing Reveals the Adaptive Role of the Epigenome in Three Deep-Sea Polychaetes.</title>
        <authorList>
            <person name="Perez M."/>
            <person name="Aroh O."/>
            <person name="Sun Y."/>
            <person name="Lan Y."/>
            <person name="Juniper S.K."/>
            <person name="Young C.R."/>
            <person name="Angers B."/>
            <person name="Qian P.Y."/>
        </authorList>
    </citation>
    <scope>NUCLEOTIDE SEQUENCE</scope>
    <source>
        <strain evidence="9">P08H-3</strain>
    </source>
</reference>
<evidence type="ECO:0000256" key="1">
    <source>
        <dbReference type="ARBA" id="ARBA00004567"/>
    </source>
</evidence>
<comment type="caution">
    <text evidence="9">The sequence shown here is derived from an EMBL/GenBank/DDBJ whole genome shotgun (WGS) entry which is preliminary data.</text>
</comment>
<evidence type="ECO:0008006" key="11">
    <source>
        <dbReference type="Google" id="ProtNLM"/>
    </source>
</evidence>